<dbReference type="Pfam" id="PF05631">
    <property type="entry name" value="MFS_5"/>
    <property type="match status" value="1"/>
</dbReference>
<proteinExistence type="predicted"/>
<comment type="caution">
    <text evidence="1">The sequence shown here is derived from an EMBL/GenBank/DDBJ whole genome shotgun (WGS) entry which is preliminary data.</text>
</comment>
<dbReference type="AlphaFoldDB" id="A0ABD1YGN7"/>
<dbReference type="Proteomes" id="UP001605036">
    <property type="component" value="Unassembled WGS sequence"/>
</dbReference>
<dbReference type="EMBL" id="JBHFFA010000004">
    <property type="protein sequence ID" value="KAL2629811.1"/>
    <property type="molecule type" value="Genomic_DNA"/>
</dbReference>
<dbReference type="PANTHER" id="PTHR23516:SF2">
    <property type="entry name" value="MOLYBDATE-ANION TRANSPORTER"/>
    <property type="match status" value="1"/>
</dbReference>
<name>A0ABD1YGN7_9MARC</name>
<keyword evidence="2" id="KW-1185">Reference proteome</keyword>
<reference evidence="1 2" key="1">
    <citation type="submission" date="2024-09" db="EMBL/GenBank/DDBJ databases">
        <title>Chromosome-scale assembly of Riccia fluitans.</title>
        <authorList>
            <person name="Paukszto L."/>
            <person name="Sawicki J."/>
            <person name="Karawczyk K."/>
            <person name="Piernik-Szablinska J."/>
            <person name="Szczecinska M."/>
            <person name="Mazdziarz M."/>
        </authorList>
    </citation>
    <scope>NUCLEOTIDE SEQUENCE [LARGE SCALE GENOMIC DNA]</scope>
    <source>
        <strain evidence="1">Rf_01</strain>
        <tissue evidence="1">Aerial parts of the thallus</tissue>
    </source>
</reference>
<evidence type="ECO:0000313" key="1">
    <source>
        <dbReference type="EMBL" id="KAL2629811.1"/>
    </source>
</evidence>
<accession>A0ABD1YGN7</accession>
<dbReference type="PANTHER" id="PTHR23516">
    <property type="entry name" value="SAM (S-ADENOSYL METHIONINE) TRANSPORTER"/>
    <property type="match status" value="1"/>
</dbReference>
<organism evidence="1 2">
    <name type="scientific">Riccia fluitans</name>
    <dbReference type="NCBI Taxonomy" id="41844"/>
    <lineage>
        <taxon>Eukaryota</taxon>
        <taxon>Viridiplantae</taxon>
        <taxon>Streptophyta</taxon>
        <taxon>Embryophyta</taxon>
        <taxon>Marchantiophyta</taxon>
        <taxon>Marchantiopsida</taxon>
        <taxon>Marchantiidae</taxon>
        <taxon>Marchantiales</taxon>
        <taxon>Ricciaceae</taxon>
        <taxon>Riccia</taxon>
    </lineage>
</organism>
<protein>
    <submittedName>
        <fullName evidence="1">Uncharacterized protein</fullName>
    </submittedName>
</protein>
<dbReference type="InterPro" id="IPR008509">
    <property type="entry name" value="MOT2/MFSD5"/>
</dbReference>
<sequence>MAELGGANRLTHVMAGEQDPIELQLQRAVPVLEQCISVMHQDFSAKVYGISLQLSQQTEEIKGLRQRLEDILSGKAEIRLTARYGKNFYRLYFANVCHGLAISLFPISLEAWLVSEHERLGFRQEWLCKTFWLMALGTRGAAIGVGAFADLVLDWCPPSLSLLR</sequence>
<gene>
    <name evidence="1" type="ORF">R1flu_014497</name>
</gene>
<evidence type="ECO:0000313" key="2">
    <source>
        <dbReference type="Proteomes" id="UP001605036"/>
    </source>
</evidence>